<dbReference type="EMBL" id="JAULUE010002069">
    <property type="protein sequence ID" value="KAK5875133.1"/>
    <property type="molecule type" value="Genomic_DNA"/>
</dbReference>
<gene>
    <name evidence="1" type="ORF">CesoFtcFv8_027650</name>
</gene>
<dbReference type="AlphaFoldDB" id="A0AAN7Y3G0"/>
<protein>
    <submittedName>
        <fullName evidence="1">Uncharacterized protein</fullName>
    </submittedName>
</protein>
<accession>A0AAN7Y3G0</accession>
<sequence>MTSRGCLQPSVTPPPSEATCCELLAHFPESGVRPDSEKLTFPGVSPPNPESVCVLSSSGISDCQTRYNLHTHLLLLWPLVTQKLHVGQILL</sequence>
<name>A0AAN7Y3G0_9TELE</name>
<dbReference type="Proteomes" id="UP001335648">
    <property type="component" value="Unassembled WGS sequence"/>
</dbReference>
<proteinExistence type="predicted"/>
<evidence type="ECO:0000313" key="1">
    <source>
        <dbReference type="EMBL" id="KAK5875133.1"/>
    </source>
</evidence>
<keyword evidence="2" id="KW-1185">Reference proteome</keyword>
<evidence type="ECO:0000313" key="2">
    <source>
        <dbReference type="Proteomes" id="UP001335648"/>
    </source>
</evidence>
<reference evidence="1 2" key="1">
    <citation type="journal article" date="2023" name="Mol. Biol. Evol.">
        <title>Genomics of Secondarily Temperate Adaptation in the Only Non-Antarctic Icefish.</title>
        <authorList>
            <person name="Rivera-Colon A.G."/>
            <person name="Rayamajhi N."/>
            <person name="Minhas B.F."/>
            <person name="Madrigal G."/>
            <person name="Bilyk K.T."/>
            <person name="Yoon V."/>
            <person name="Hune M."/>
            <person name="Gregory S."/>
            <person name="Cheng C.H.C."/>
            <person name="Catchen J.M."/>
        </authorList>
    </citation>
    <scope>NUCLEOTIDE SEQUENCE [LARGE SCALE GENOMIC DNA]</scope>
    <source>
        <strain evidence="1">JC2023a</strain>
    </source>
</reference>
<comment type="caution">
    <text evidence="1">The sequence shown here is derived from an EMBL/GenBank/DDBJ whole genome shotgun (WGS) entry which is preliminary data.</text>
</comment>
<organism evidence="1 2">
    <name type="scientific">Champsocephalus esox</name>
    <name type="common">pike icefish</name>
    <dbReference type="NCBI Taxonomy" id="159716"/>
    <lineage>
        <taxon>Eukaryota</taxon>
        <taxon>Metazoa</taxon>
        <taxon>Chordata</taxon>
        <taxon>Craniata</taxon>
        <taxon>Vertebrata</taxon>
        <taxon>Euteleostomi</taxon>
        <taxon>Actinopterygii</taxon>
        <taxon>Neopterygii</taxon>
        <taxon>Teleostei</taxon>
        <taxon>Neoteleostei</taxon>
        <taxon>Acanthomorphata</taxon>
        <taxon>Eupercaria</taxon>
        <taxon>Perciformes</taxon>
        <taxon>Notothenioidei</taxon>
        <taxon>Channichthyidae</taxon>
        <taxon>Champsocephalus</taxon>
    </lineage>
</organism>